<evidence type="ECO:0000256" key="1">
    <source>
        <dbReference type="SAM" id="MobiDB-lite"/>
    </source>
</evidence>
<evidence type="ECO:0000313" key="2">
    <source>
        <dbReference type="EMBL" id="KYM75393.1"/>
    </source>
</evidence>
<dbReference type="EMBL" id="KQ976745">
    <property type="protein sequence ID" value="KYM75393.1"/>
    <property type="molecule type" value="Genomic_DNA"/>
</dbReference>
<dbReference type="AlphaFoldDB" id="A0A195AT45"/>
<evidence type="ECO:0000313" key="3">
    <source>
        <dbReference type="Proteomes" id="UP000078540"/>
    </source>
</evidence>
<protein>
    <submittedName>
        <fullName evidence="2">Uncharacterized protein</fullName>
    </submittedName>
</protein>
<reference evidence="2 3" key="1">
    <citation type="submission" date="2015-09" db="EMBL/GenBank/DDBJ databases">
        <title>Atta colombica WGS genome.</title>
        <authorList>
            <person name="Nygaard S."/>
            <person name="Hu H."/>
            <person name="Boomsma J."/>
            <person name="Zhang G."/>
        </authorList>
    </citation>
    <scope>NUCLEOTIDE SEQUENCE [LARGE SCALE GENOMIC DNA]</scope>
    <source>
        <strain evidence="2">Treedump-2</strain>
        <tissue evidence="2">Whole body</tissue>
    </source>
</reference>
<sequence>MNHVASDIARAYSPGPTVARKIARGRQIDRGREWPREKKSQKIIEDEKKRRTRKVRRSPRDNAK</sequence>
<dbReference type="Proteomes" id="UP000078540">
    <property type="component" value="Unassembled WGS sequence"/>
</dbReference>
<proteinExistence type="predicted"/>
<keyword evidence="3" id="KW-1185">Reference proteome</keyword>
<accession>A0A195AT45</accession>
<organism evidence="2 3">
    <name type="scientific">Atta colombica</name>
    <dbReference type="NCBI Taxonomy" id="520822"/>
    <lineage>
        <taxon>Eukaryota</taxon>
        <taxon>Metazoa</taxon>
        <taxon>Ecdysozoa</taxon>
        <taxon>Arthropoda</taxon>
        <taxon>Hexapoda</taxon>
        <taxon>Insecta</taxon>
        <taxon>Pterygota</taxon>
        <taxon>Neoptera</taxon>
        <taxon>Endopterygota</taxon>
        <taxon>Hymenoptera</taxon>
        <taxon>Apocrita</taxon>
        <taxon>Aculeata</taxon>
        <taxon>Formicoidea</taxon>
        <taxon>Formicidae</taxon>
        <taxon>Myrmicinae</taxon>
        <taxon>Atta</taxon>
    </lineage>
</organism>
<feature type="region of interest" description="Disordered" evidence="1">
    <location>
        <begin position="1"/>
        <end position="64"/>
    </location>
</feature>
<gene>
    <name evidence="2" type="ORF">ALC53_14089</name>
</gene>
<feature type="compositionally biased region" description="Basic and acidic residues" evidence="1">
    <location>
        <begin position="26"/>
        <end position="49"/>
    </location>
</feature>
<name>A0A195AT45_9HYME</name>